<evidence type="ECO:0000256" key="8">
    <source>
        <dbReference type="ARBA" id="ARBA00022723"/>
    </source>
</evidence>
<dbReference type="VEuPathDB" id="MicrosporidiaDB:EDEG_03364"/>
<evidence type="ECO:0000259" key="16">
    <source>
        <dbReference type="PROSITE" id="PS51483"/>
    </source>
</evidence>
<proteinExistence type="inferred from homology"/>
<dbReference type="InterPro" id="IPR041616">
    <property type="entry name" value="PheRS_beta_core"/>
</dbReference>
<keyword evidence="6" id="KW-0963">Cytoplasm</keyword>
<evidence type="ECO:0000256" key="2">
    <source>
        <dbReference type="ARBA" id="ARBA00004496"/>
    </source>
</evidence>
<evidence type="ECO:0000256" key="9">
    <source>
        <dbReference type="ARBA" id="ARBA00022741"/>
    </source>
</evidence>
<evidence type="ECO:0000313" key="18">
    <source>
        <dbReference type="Proteomes" id="UP000003163"/>
    </source>
</evidence>
<sequence>MPTISVNKVQLFNNLNINLSDEEFSNFIFDFGLEVDDIVIEENEVVYKIEIPANRYDLLCLQGLTTALAIYKDEKIFENLKLYSKKKPEKYNNIFYGFENINENELIETPVVFYHKNSQRQFIACAIIHELNLTEQNYTHFIDYQDKLHATLGRDRTITAIGTHDLNKIKFPVHYKSLKPSEIAFVPLNSSEKTKSSAQKICESYLSDSKMKNYTKILYTYDKYPVFVDNTGEILSLPPLINSEYSKIEKSTKNVFVEVTGTDFNKVNQALNCILYNFRGKGYSSVPIIGKNMDKDTINNIKQYYDHIDTTNHIQDQKNIIADGFYYKTPVLVTRKYEFKPQKINEKLGLNIETKNLPSLINKMMHYAEIKDNKIIINVFPNRPDILHECDLLEDIAISYGYNNFIRKPVDLYTVSFENSLNKFSNKLRQEIAECGYNELLTLSLLSEKDSLTASLDNKNVKLVNPKSTECEVVKNTLLPGILKSISCNQHLSIPQKVFEISDIVKVSNTTISNKRMLCAAFVGKSDNFENIIGLLSIIFKKIGFENRFKYVESDNLHIYFGQRGGYVYLDNEVVGSVGVVHPRLCDEFHIPFAISSFEVCVEQLFNKFLH</sequence>
<dbReference type="PROSITE" id="PS51483">
    <property type="entry name" value="B5"/>
    <property type="match status" value="1"/>
</dbReference>
<protein>
    <recommendedName>
        <fullName evidence="5">phenylalanine--tRNA ligase</fullName>
        <ecNumber evidence="5">6.1.1.20</ecNumber>
    </recommendedName>
    <alternativeName>
        <fullName evidence="14">Phenylalanyl-tRNA synthetase beta subunit</fullName>
    </alternativeName>
</protein>
<dbReference type="SMART" id="SM00874">
    <property type="entry name" value="B5"/>
    <property type="match status" value="1"/>
</dbReference>
<reference evidence="17 18" key="1">
    <citation type="submission" date="2011-08" db="EMBL/GenBank/DDBJ databases">
        <authorList>
            <person name="Liu Z.J."/>
            <person name="Shi F.L."/>
            <person name="Lu J.Q."/>
            <person name="Li M."/>
            <person name="Wang Z.L."/>
        </authorList>
    </citation>
    <scope>NUCLEOTIDE SEQUENCE [LARGE SCALE GENOMIC DNA]</scope>
    <source>
        <strain evidence="17 18">USNM 41457</strain>
    </source>
</reference>
<keyword evidence="10" id="KW-0067">ATP-binding</keyword>
<evidence type="ECO:0000256" key="15">
    <source>
        <dbReference type="ARBA" id="ARBA00049255"/>
    </source>
</evidence>
<evidence type="ECO:0000256" key="5">
    <source>
        <dbReference type="ARBA" id="ARBA00012814"/>
    </source>
</evidence>
<dbReference type="GO" id="GO:0005524">
    <property type="term" value="F:ATP binding"/>
    <property type="evidence" value="ECO:0007669"/>
    <property type="project" value="UniProtKB-KW"/>
</dbReference>
<evidence type="ECO:0000313" key="17">
    <source>
        <dbReference type="EMBL" id="EJW02194.1"/>
    </source>
</evidence>
<comment type="caution">
    <text evidence="17">The sequence shown here is derived from an EMBL/GenBank/DDBJ whole genome shotgun (WGS) entry which is preliminary data.</text>
</comment>
<dbReference type="FunCoup" id="J9D3S5">
    <property type="interactions" value="259"/>
</dbReference>
<dbReference type="InterPro" id="IPR005146">
    <property type="entry name" value="B3/B4_tRNA-bd"/>
</dbReference>
<dbReference type="SUPFAM" id="SSF55681">
    <property type="entry name" value="Class II aaRS and biotin synthetases"/>
    <property type="match status" value="1"/>
</dbReference>
<keyword evidence="9" id="KW-0547">Nucleotide-binding</keyword>
<gene>
    <name evidence="17" type="ORF">EDEG_03364</name>
</gene>
<name>J9D3S5_EDHAE</name>
<dbReference type="GO" id="GO:0006432">
    <property type="term" value="P:phenylalanyl-tRNA aminoacylation"/>
    <property type="evidence" value="ECO:0007669"/>
    <property type="project" value="EnsemblFungi"/>
</dbReference>
<comment type="cofactor">
    <cofactor evidence="1">
        <name>Mg(2+)</name>
        <dbReference type="ChEBI" id="CHEBI:18420"/>
    </cofactor>
</comment>
<dbReference type="GO" id="GO:0000287">
    <property type="term" value="F:magnesium ion binding"/>
    <property type="evidence" value="ECO:0007669"/>
    <property type="project" value="InterPro"/>
</dbReference>
<comment type="subunit">
    <text evidence="4">Tetramer of two alpha and two beta subunits.</text>
</comment>
<dbReference type="STRING" id="1003232.J9D3S5"/>
<organism evidence="17 18">
    <name type="scientific">Edhazardia aedis (strain USNM 41457)</name>
    <name type="common">Microsporidian parasite</name>
    <dbReference type="NCBI Taxonomy" id="1003232"/>
    <lineage>
        <taxon>Eukaryota</taxon>
        <taxon>Fungi</taxon>
        <taxon>Fungi incertae sedis</taxon>
        <taxon>Microsporidia</taxon>
        <taxon>Edhazardia</taxon>
    </lineage>
</organism>
<dbReference type="FunFam" id="3.50.40.10:FF:000002">
    <property type="entry name" value="phenylalanine--tRNA ligase beta subunit"/>
    <property type="match status" value="1"/>
</dbReference>
<dbReference type="GO" id="GO:0009328">
    <property type="term" value="C:phenylalanine-tRNA ligase complex"/>
    <property type="evidence" value="ECO:0007669"/>
    <property type="project" value="EnsemblFungi"/>
</dbReference>
<comment type="similarity">
    <text evidence="3">Belongs to the phenylalanyl-tRNA synthetase beta subunit family. Type 2 subfamily.</text>
</comment>
<evidence type="ECO:0000256" key="12">
    <source>
        <dbReference type="ARBA" id="ARBA00022917"/>
    </source>
</evidence>
<dbReference type="NCBIfam" id="TIGR00471">
    <property type="entry name" value="pheT_arch"/>
    <property type="match status" value="1"/>
</dbReference>
<dbReference type="InterPro" id="IPR004531">
    <property type="entry name" value="Phe-tRNA-synth_IIc_bsu_arc_euk"/>
</dbReference>
<evidence type="ECO:0000256" key="4">
    <source>
        <dbReference type="ARBA" id="ARBA00011209"/>
    </source>
</evidence>
<dbReference type="InterPro" id="IPR009061">
    <property type="entry name" value="DNA-bd_dom_put_sf"/>
</dbReference>
<evidence type="ECO:0000256" key="13">
    <source>
        <dbReference type="ARBA" id="ARBA00023146"/>
    </source>
</evidence>
<evidence type="ECO:0000256" key="10">
    <source>
        <dbReference type="ARBA" id="ARBA00022840"/>
    </source>
</evidence>
<feature type="domain" description="B5" evidence="16">
    <location>
        <begin position="332"/>
        <end position="407"/>
    </location>
</feature>
<dbReference type="PANTHER" id="PTHR10947:SF0">
    <property type="entry name" value="PHENYLALANINE--TRNA LIGASE BETA SUBUNIT"/>
    <property type="match status" value="1"/>
</dbReference>
<keyword evidence="18" id="KW-1185">Reference proteome</keyword>
<keyword evidence="11" id="KW-0460">Magnesium</keyword>
<keyword evidence="8" id="KW-0479">Metal-binding</keyword>
<dbReference type="Pfam" id="PF17759">
    <property type="entry name" value="tRNA_synthFbeta"/>
    <property type="match status" value="1"/>
</dbReference>
<dbReference type="InParanoid" id="J9D3S5"/>
<dbReference type="EMBL" id="AFBI03000084">
    <property type="protein sequence ID" value="EJW02194.1"/>
    <property type="molecule type" value="Genomic_DNA"/>
</dbReference>
<dbReference type="OrthoDB" id="1698572at2759"/>
<keyword evidence="12" id="KW-0648">Protein biosynthesis</keyword>
<evidence type="ECO:0000256" key="6">
    <source>
        <dbReference type="ARBA" id="ARBA00022490"/>
    </source>
</evidence>
<dbReference type="AlphaFoldDB" id="J9D3S5"/>
<reference evidence="18" key="2">
    <citation type="submission" date="2015-07" db="EMBL/GenBank/DDBJ databases">
        <title>Contrasting host-pathogen interactions and genome evolution in two generalist and specialist microsporidian pathogens of mosquitoes.</title>
        <authorList>
            <consortium name="The Broad Institute Genomics Platform"/>
            <consortium name="The Broad Institute Genome Sequencing Center for Infectious Disease"/>
            <person name="Cuomo C.A."/>
            <person name="Sanscrainte N.D."/>
            <person name="Goldberg J.M."/>
            <person name="Heiman D."/>
            <person name="Young S."/>
            <person name="Zeng Q."/>
            <person name="Becnel J.J."/>
            <person name="Birren B.W."/>
        </authorList>
    </citation>
    <scope>NUCLEOTIDE SEQUENCE [LARGE SCALE GENOMIC DNA]</scope>
    <source>
        <strain evidence="18">USNM 41457</strain>
    </source>
</reference>
<dbReference type="InterPro" id="IPR045060">
    <property type="entry name" value="Phe-tRNA-ligase_IIc_bsu"/>
</dbReference>
<keyword evidence="13" id="KW-0030">Aminoacyl-tRNA synthetase</keyword>
<comment type="subcellular location">
    <subcellularLocation>
        <location evidence="2">Cytoplasm</location>
    </subcellularLocation>
</comment>
<dbReference type="Gene3D" id="3.30.56.10">
    <property type="match status" value="2"/>
</dbReference>
<evidence type="ECO:0000256" key="1">
    <source>
        <dbReference type="ARBA" id="ARBA00001946"/>
    </source>
</evidence>
<dbReference type="GO" id="GO:0004826">
    <property type="term" value="F:phenylalanine-tRNA ligase activity"/>
    <property type="evidence" value="ECO:0007669"/>
    <property type="project" value="UniProtKB-EC"/>
</dbReference>
<dbReference type="SUPFAM" id="SSF46955">
    <property type="entry name" value="Putative DNA-binding domain"/>
    <property type="match status" value="2"/>
</dbReference>
<dbReference type="OMA" id="FPGRCAN"/>
<dbReference type="Gene3D" id="3.50.40.10">
    <property type="entry name" value="Phenylalanyl-trna Synthetase, Chain B, domain 3"/>
    <property type="match status" value="1"/>
</dbReference>
<dbReference type="Gene3D" id="3.30.930.10">
    <property type="entry name" value="Bira Bifunctional Protein, Domain 2"/>
    <property type="match status" value="1"/>
</dbReference>
<comment type="catalytic activity">
    <reaction evidence="15">
        <text>tRNA(Phe) + L-phenylalanine + ATP = L-phenylalanyl-tRNA(Phe) + AMP + diphosphate + H(+)</text>
        <dbReference type="Rhea" id="RHEA:19413"/>
        <dbReference type="Rhea" id="RHEA-COMP:9668"/>
        <dbReference type="Rhea" id="RHEA-COMP:9699"/>
        <dbReference type="ChEBI" id="CHEBI:15378"/>
        <dbReference type="ChEBI" id="CHEBI:30616"/>
        <dbReference type="ChEBI" id="CHEBI:33019"/>
        <dbReference type="ChEBI" id="CHEBI:58095"/>
        <dbReference type="ChEBI" id="CHEBI:78442"/>
        <dbReference type="ChEBI" id="CHEBI:78531"/>
        <dbReference type="ChEBI" id="CHEBI:456215"/>
        <dbReference type="EC" id="6.1.1.20"/>
    </reaction>
</comment>
<dbReference type="EC" id="6.1.1.20" evidence="5"/>
<dbReference type="Proteomes" id="UP000003163">
    <property type="component" value="Unassembled WGS sequence"/>
</dbReference>
<dbReference type="Pfam" id="PF03483">
    <property type="entry name" value="B3_4"/>
    <property type="match status" value="1"/>
</dbReference>
<dbReference type="GO" id="GO:1990825">
    <property type="term" value="F:sequence-specific mRNA binding"/>
    <property type="evidence" value="ECO:0007669"/>
    <property type="project" value="EnsemblFungi"/>
</dbReference>
<dbReference type="Pfam" id="PF18262">
    <property type="entry name" value="PhetRS_B1"/>
    <property type="match status" value="1"/>
</dbReference>
<evidence type="ECO:0000256" key="11">
    <source>
        <dbReference type="ARBA" id="ARBA00022842"/>
    </source>
</evidence>
<accession>J9D3S5</accession>
<dbReference type="HOGENOM" id="CLU_020279_2_0_1"/>
<dbReference type="InterPro" id="IPR040659">
    <property type="entry name" value="PhetRS_B1"/>
</dbReference>
<dbReference type="PANTHER" id="PTHR10947">
    <property type="entry name" value="PHENYLALANYL-TRNA SYNTHETASE BETA CHAIN AND LEUCINE-RICH REPEAT-CONTAINING PROTEIN 47"/>
    <property type="match status" value="1"/>
</dbReference>
<dbReference type="SMART" id="SM00873">
    <property type="entry name" value="B3_4"/>
    <property type="match status" value="1"/>
</dbReference>
<dbReference type="InterPro" id="IPR005147">
    <property type="entry name" value="tRNA_synthase_B5-dom"/>
</dbReference>
<evidence type="ECO:0000256" key="14">
    <source>
        <dbReference type="ARBA" id="ARBA00033189"/>
    </source>
</evidence>
<keyword evidence="7 17" id="KW-0436">Ligase</keyword>
<dbReference type="Pfam" id="PF03484">
    <property type="entry name" value="B5"/>
    <property type="match status" value="1"/>
</dbReference>
<dbReference type="InterPro" id="IPR045864">
    <property type="entry name" value="aa-tRNA-synth_II/BPL/LPL"/>
</dbReference>
<evidence type="ECO:0000256" key="3">
    <source>
        <dbReference type="ARBA" id="ARBA00007438"/>
    </source>
</evidence>
<evidence type="ECO:0000256" key="7">
    <source>
        <dbReference type="ARBA" id="ARBA00022598"/>
    </source>
</evidence>
<dbReference type="InterPro" id="IPR020825">
    <property type="entry name" value="Phe-tRNA_synthase-like_B3/B4"/>
</dbReference>